<sequence>HAIKYLIPLHTYVQAKEDFDVLFNFNFKFDLSEGVESWIDNIWDNKIDEITRPELKGVDEPFIKNSVEK</sequence>
<name>A0ACA9RKI7_9GLOM</name>
<organism evidence="1 2">
    <name type="scientific">Racocetra persica</name>
    <dbReference type="NCBI Taxonomy" id="160502"/>
    <lineage>
        <taxon>Eukaryota</taxon>
        <taxon>Fungi</taxon>
        <taxon>Fungi incertae sedis</taxon>
        <taxon>Mucoromycota</taxon>
        <taxon>Glomeromycotina</taxon>
        <taxon>Glomeromycetes</taxon>
        <taxon>Diversisporales</taxon>
        <taxon>Gigasporaceae</taxon>
        <taxon>Racocetra</taxon>
    </lineage>
</organism>
<feature type="non-terminal residue" evidence="1">
    <location>
        <position position="69"/>
    </location>
</feature>
<protein>
    <submittedName>
        <fullName evidence="1">26936_t:CDS:1</fullName>
    </submittedName>
</protein>
<evidence type="ECO:0000313" key="2">
    <source>
        <dbReference type="Proteomes" id="UP000789920"/>
    </source>
</evidence>
<reference evidence="1" key="1">
    <citation type="submission" date="2021-06" db="EMBL/GenBank/DDBJ databases">
        <authorList>
            <person name="Kallberg Y."/>
            <person name="Tangrot J."/>
            <person name="Rosling A."/>
        </authorList>
    </citation>
    <scope>NUCLEOTIDE SEQUENCE</scope>
    <source>
        <strain evidence="1">MA461A</strain>
    </source>
</reference>
<accession>A0ACA9RKI7</accession>
<evidence type="ECO:0000313" key="1">
    <source>
        <dbReference type="EMBL" id="CAG8797729.1"/>
    </source>
</evidence>
<dbReference type="EMBL" id="CAJVQC010057552">
    <property type="protein sequence ID" value="CAG8797729.1"/>
    <property type="molecule type" value="Genomic_DNA"/>
</dbReference>
<dbReference type="Proteomes" id="UP000789920">
    <property type="component" value="Unassembled WGS sequence"/>
</dbReference>
<feature type="non-terminal residue" evidence="1">
    <location>
        <position position="1"/>
    </location>
</feature>
<gene>
    <name evidence="1" type="ORF">RPERSI_LOCUS20396</name>
</gene>
<proteinExistence type="predicted"/>
<comment type="caution">
    <text evidence="1">The sequence shown here is derived from an EMBL/GenBank/DDBJ whole genome shotgun (WGS) entry which is preliminary data.</text>
</comment>
<keyword evidence="2" id="KW-1185">Reference proteome</keyword>